<sequence length="94" mass="10806">MNAEQQKDDGVLQAMMARLKGRLPRLLDLKEKVDRGERLDDFDIEFLERVLEGAEESRGLIERNPEYEELAARLVHLYHDITGQALRNEKGEGG</sequence>
<dbReference type="AlphaFoldDB" id="A0A831RMA9"/>
<proteinExistence type="predicted"/>
<reference evidence="1" key="1">
    <citation type="journal article" date="2020" name="mSystems">
        <title>Genome- and Community-Level Interaction Insights into Carbon Utilization and Element Cycling Functions of Hydrothermarchaeota in Hydrothermal Sediment.</title>
        <authorList>
            <person name="Zhou Z."/>
            <person name="Liu Y."/>
            <person name="Xu W."/>
            <person name="Pan J."/>
            <person name="Luo Z.H."/>
            <person name="Li M."/>
        </authorList>
    </citation>
    <scope>NUCLEOTIDE SEQUENCE [LARGE SCALE GENOMIC DNA]</scope>
    <source>
        <strain evidence="1">HyVt-443</strain>
    </source>
</reference>
<gene>
    <name evidence="1" type="ORF">ENI96_08795</name>
</gene>
<accession>A0A831RMA9</accession>
<protein>
    <submittedName>
        <fullName evidence="1">Uncharacterized protein</fullName>
    </submittedName>
</protein>
<dbReference type="EMBL" id="DRKP01000099">
    <property type="protein sequence ID" value="HEB96512.1"/>
    <property type="molecule type" value="Genomic_DNA"/>
</dbReference>
<evidence type="ECO:0000313" key="1">
    <source>
        <dbReference type="EMBL" id="HEB96512.1"/>
    </source>
</evidence>
<dbReference type="Proteomes" id="UP000886251">
    <property type="component" value="Unassembled WGS sequence"/>
</dbReference>
<comment type="caution">
    <text evidence="1">The sequence shown here is derived from an EMBL/GenBank/DDBJ whole genome shotgun (WGS) entry which is preliminary data.</text>
</comment>
<organism evidence="1">
    <name type="scientific">Sedimenticola thiotaurini</name>
    <dbReference type="NCBI Taxonomy" id="1543721"/>
    <lineage>
        <taxon>Bacteria</taxon>
        <taxon>Pseudomonadati</taxon>
        <taxon>Pseudomonadota</taxon>
        <taxon>Gammaproteobacteria</taxon>
        <taxon>Chromatiales</taxon>
        <taxon>Sedimenticolaceae</taxon>
        <taxon>Sedimenticola</taxon>
    </lineage>
</organism>
<name>A0A831RMA9_9GAMM</name>